<name>A0A367J4Q2_RHIST</name>
<comment type="caution">
    <text evidence="2">The sequence shown here is derived from an EMBL/GenBank/DDBJ whole genome shotgun (WGS) entry which is preliminary data.</text>
</comment>
<dbReference type="Proteomes" id="UP000253551">
    <property type="component" value="Unassembled WGS sequence"/>
</dbReference>
<dbReference type="EMBL" id="PJQM01004310">
    <property type="protein sequence ID" value="RCH84920.1"/>
    <property type="molecule type" value="Genomic_DNA"/>
</dbReference>
<protein>
    <submittedName>
        <fullName evidence="2">Uncharacterized protein</fullName>
    </submittedName>
</protein>
<reference evidence="2 3" key="1">
    <citation type="journal article" date="2018" name="G3 (Bethesda)">
        <title>Phylogenetic and Phylogenomic Definition of Rhizopus Species.</title>
        <authorList>
            <person name="Gryganskyi A.P."/>
            <person name="Golan J."/>
            <person name="Dolatabadi S."/>
            <person name="Mondo S."/>
            <person name="Robb S."/>
            <person name="Idnurm A."/>
            <person name="Muszewska A."/>
            <person name="Steczkiewicz K."/>
            <person name="Masonjones S."/>
            <person name="Liao H.L."/>
            <person name="Gajdeczka M.T."/>
            <person name="Anike F."/>
            <person name="Vuek A."/>
            <person name="Anishchenko I.M."/>
            <person name="Voigt K."/>
            <person name="de Hoog G.S."/>
            <person name="Smith M.E."/>
            <person name="Heitman J."/>
            <person name="Vilgalys R."/>
            <person name="Stajich J.E."/>
        </authorList>
    </citation>
    <scope>NUCLEOTIDE SEQUENCE [LARGE SCALE GENOMIC DNA]</scope>
    <source>
        <strain evidence="2 3">LSU 92-RS-03</strain>
    </source>
</reference>
<gene>
    <name evidence="2" type="ORF">CU098_009654</name>
</gene>
<feature type="region of interest" description="Disordered" evidence="1">
    <location>
        <begin position="1"/>
        <end position="23"/>
    </location>
</feature>
<sequence>TVYVDLPKPADEEEDEAPKPKRVKTTTGLGLADLLPAPRFMGRPAAPIAKTTTNTPFALLIQ</sequence>
<evidence type="ECO:0000313" key="2">
    <source>
        <dbReference type="EMBL" id="RCH84920.1"/>
    </source>
</evidence>
<proteinExistence type="predicted"/>
<accession>A0A367J4Q2</accession>
<feature type="non-terminal residue" evidence="2">
    <location>
        <position position="1"/>
    </location>
</feature>
<organism evidence="2 3">
    <name type="scientific">Rhizopus stolonifer</name>
    <name type="common">Rhizopus nigricans</name>
    <dbReference type="NCBI Taxonomy" id="4846"/>
    <lineage>
        <taxon>Eukaryota</taxon>
        <taxon>Fungi</taxon>
        <taxon>Fungi incertae sedis</taxon>
        <taxon>Mucoromycota</taxon>
        <taxon>Mucoromycotina</taxon>
        <taxon>Mucoromycetes</taxon>
        <taxon>Mucorales</taxon>
        <taxon>Mucorineae</taxon>
        <taxon>Rhizopodaceae</taxon>
        <taxon>Rhizopus</taxon>
    </lineage>
</organism>
<evidence type="ECO:0000313" key="3">
    <source>
        <dbReference type="Proteomes" id="UP000253551"/>
    </source>
</evidence>
<dbReference type="AlphaFoldDB" id="A0A367J4Q2"/>
<keyword evidence="3" id="KW-1185">Reference proteome</keyword>
<evidence type="ECO:0000256" key="1">
    <source>
        <dbReference type="SAM" id="MobiDB-lite"/>
    </source>
</evidence>